<name>A0A347UEQ2_9RHOB</name>
<dbReference type="Pfam" id="PF01381">
    <property type="entry name" value="HTH_3"/>
    <property type="match status" value="1"/>
</dbReference>
<reference evidence="2 3" key="1">
    <citation type="submission" date="2018-09" db="EMBL/GenBank/DDBJ databases">
        <title>Profundibacter amoris BAR1 gen. nov., sp. nov., a new member of the Roseobacter clade isolated at Lokis Castle Vent Field on the Arctic Mid-Oceanic Ridge.</title>
        <authorList>
            <person name="Le Moine Bauer S."/>
            <person name="Sjoeberg A.G."/>
            <person name="L'Haridon S."/>
            <person name="Stokke R."/>
            <person name="Roalkvam I."/>
            <person name="Steen I.H."/>
            <person name="Dahle H."/>
        </authorList>
    </citation>
    <scope>NUCLEOTIDE SEQUENCE [LARGE SCALE GENOMIC DNA]</scope>
    <source>
        <strain evidence="2 3">BAR1</strain>
    </source>
</reference>
<evidence type="ECO:0000259" key="1">
    <source>
        <dbReference type="PROSITE" id="PS50943"/>
    </source>
</evidence>
<sequence length="336" mass="37801">MELLRHFFHLQLHLLGLCILASQPHCKENPMTVKPETLKALREHHALSQDELAIKSKVAKKTIGDIELGKRKKANSNTTRKLAKALMVEPADLARNFDKIEISQSKTGRMLGYRKISESITADAHLGFDMVEQLYGIPRKTQIEMAPLLMALAAEASLNWRREKLSEISEAIGTLSNIAEGHLSFANAAYRVEEGAKAEEKSINKCDVLGRAAAETTYDLGYDPDTHNPFADYLRHFSRQNSSKNISLDPDGMQLNADGMPEYQIGSHIIEALTDGDKWARYALLHGLARIQDIPKELMVKEKRGERAKWLASKVPPEKRDRLEKENNELLEALDL</sequence>
<evidence type="ECO:0000313" key="3">
    <source>
        <dbReference type="Proteomes" id="UP000261704"/>
    </source>
</evidence>
<proteinExistence type="predicted"/>
<accession>A0A347UEQ2</accession>
<dbReference type="Gene3D" id="1.10.260.40">
    <property type="entry name" value="lambda repressor-like DNA-binding domains"/>
    <property type="match status" value="1"/>
</dbReference>
<evidence type="ECO:0000313" key="2">
    <source>
        <dbReference type="EMBL" id="AXX97330.1"/>
    </source>
</evidence>
<protein>
    <submittedName>
        <fullName evidence="2">XRE family transcriptional regulator</fullName>
    </submittedName>
</protein>
<dbReference type="KEGG" id="pamo:BAR1_04930"/>
<dbReference type="PROSITE" id="PS50943">
    <property type="entry name" value="HTH_CROC1"/>
    <property type="match status" value="1"/>
</dbReference>
<dbReference type="InterPro" id="IPR010982">
    <property type="entry name" value="Lambda_DNA-bd_dom_sf"/>
</dbReference>
<dbReference type="CDD" id="cd00093">
    <property type="entry name" value="HTH_XRE"/>
    <property type="match status" value="1"/>
</dbReference>
<dbReference type="SMART" id="SM00530">
    <property type="entry name" value="HTH_XRE"/>
    <property type="match status" value="1"/>
</dbReference>
<dbReference type="OrthoDB" id="7862225at2"/>
<dbReference type="AlphaFoldDB" id="A0A347UEQ2"/>
<dbReference type="SUPFAM" id="SSF47413">
    <property type="entry name" value="lambda repressor-like DNA-binding domains"/>
    <property type="match status" value="1"/>
</dbReference>
<dbReference type="EMBL" id="CP032125">
    <property type="protein sequence ID" value="AXX97330.1"/>
    <property type="molecule type" value="Genomic_DNA"/>
</dbReference>
<keyword evidence="3" id="KW-1185">Reference proteome</keyword>
<dbReference type="Proteomes" id="UP000261704">
    <property type="component" value="Chromosome"/>
</dbReference>
<feature type="domain" description="HTH cro/C1-type" evidence="1">
    <location>
        <begin position="38"/>
        <end position="93"/>
    </location>
</feature>
<dbReference type="InterPro" id="IPR001387">
    <property type="entry name" value="Cro/C1-type_HTH"/>
</dbReference>
<gene>
    <name evidence="2" type="ORF">BAR1_04930</name>
</gene>
<organism evidence="2 3">
    <name type="scientific">Profundibacter amoris</name>
    <dbReference type="NCBI Taxonomy" id="2171755"/>
    <lineage>
        <taxon>Bacteria</taxon>
        <taxon>Pseudomonadati</taxon>
        <taxon>Pseudomonadota</taxon>
        <taxon>Alphaproteobacteria</taxon>
        <taxon>Rhodobacterales</taxon>
        <taxon>Paracoccaceae</taxon>
        <taxon>Profundibacter</taxon>
    </lineage>
</organism>
<dbReference type="GO" id="GO:0003677">
    <property type="term" value="F:DNA binding"/>
    <property type="evidence" value="ECO:0007669"/>
    <property type="project" value="InterPro"/>
</dbReference>